<sequence>MSNKTRIVLSFIGSLLVLGVGIYRLAFEGVDGGLQIIAVVFVVVGVLGTLGNISEWKKVKTEETKRG</sequence>
<dbReference type="RefSeq" id="WP_122897644.1">
    <property type="nucleotide sequence ID" value="NZ_RHIB01000001.1"/>
</dbReference>
<keyword evidence="1" id="KW-0472">Membrane</keyword>
<feature type="transmembrane region" description="Helical" evidence="1">
    <location>
        <begin position="7"/>
        <end position="26"/>
    </location>
</feature>
<evidence type="ECO:0000313" key="2">
    <source>
        <dbReference type="EMBL" id="RNA70134.1"/>
    </source>
</evidence>
<dbReference type="AlphaFoldDB" id="A0A3M7TZE5"/>
<keyword evidence="1" id="KW-0812">Transmembrane</keyword>
<organism evidence="2 3">
    <name type="scientific">Alteribacter keqinensis</name>
    <dbReference type="NCBI Taxonomy" id="2483800"/>
    <lineage>
        <taxon>Bacteria</taxon>
        <taxon>Bacillati</taxon>
        <taxon>Bacillota</taxon>
        <taxon>Bacilli</taxon>
        <taxon>Bacillales</taxon>
        <taxon>Bacillaceae</taxon>
        <taxon>Alteribacter</taxon>
    </lineage>
</organism>
<dbReference type="Proteomes" id="UP000278746">
    <property type="component" value="Unassembled WGS sequence"/>
</dbReference>
<evidence type="ECO:0000256" key="1">
    <source>
        <dbReference type="SAM" id="Phobius"/>
    </source>
</evidence>
<comment type="caution">
    <text evidence="2">The sequence shown here is derived from an EMBL/GenBank/DDBJ whole genome shotgun (WGS) entry which is preliminary data.</text>
</comment>
<name>A0A3M7TZE5_9BACI</name>
<proteinExistence type="predicted"/>
<accession>A0A3M7TZE5</accession>
<dbReference type="EMBL" id="RHIB01000001">
    <property type="protein sequence ID" value="RNA70134.1"/>
    <property type="molecule type" value="Genomic_DNA"/>
</dbReference>
<gene>
    <name evidence="2" type="ORF">EBO34_09455</name>
</gene>
<protein>
    <submittedName>
        <fullName evidence="2">Uncharacterized protein</fullName>
    </submittedName>
</protein>
<reference evidence="2 3" key="1">
    <citation type="submission" date="2018-10" db="EMBL/GenBank/DDBJ databases">
        <title>Bacillus Keqinensis sp. nov., a moderately halophilic bacterium isolated from a saline-alkaline lake.</title>
        <authorList>
            <person name="Wang H."/>
        </authorList>
    </citation>
    <scope>NUCLEOTIDE SEQUENCE [LARGE SCALE GENOMIC DNA]</scope>
    <source>
        <strain evidence="2 3">KQ-3</strain>
    </source>
</reference>
<keyword evidence="1" id="KW-1133">Transmembrane helix</keyword>
<dbReference type="OrthoDB" id="2927302at2"/>
<feature type="transmembrane region" description="Helical" evidence="1">
    <location>
        <begin position="32"/>
        <end position="50"/>
    </location>
</feature>
<evidence type="ECO:0000313" key="3">
    <source>
        <dbReference type="Proteomes" id="UP000278746"/>
    </source>
</evidence>
<keyword evidence="3" id="KW-1185">Reference proteome</keyword>